<dbReference type="EMBL" id="ANOH01000278">
    <property type="protein sequence ID" value="EMI54425.1"/>
    <property type="molecule type" value="Genomic_DNA"/>
</dbReference>
<organism evidence="1 2">
    <name type="scientific">Rhodopirellula sallentina SM41</name>
    <dbReference type="NCBI Taxonomy" id="1263870"/>
    <lineage>
        <taxon>Bacteria</taxon>
        <taxon>Pseudomonadati</taxon>
        <taxon>Planctomycetota</taxon>
        <taxon>Planctomycetia</taxon>
        <taxon>Pirellulales</taxon>
        <taxon>Pirellulaceae</taxon>
        <taxon>Rhodopirellula</taxon>
    </lineage>
</organism>
<gene>
    <name evidence="1" type="ORF">RSSM_04136</name>
</gene>
<comment type="caution">
    <text evidence="1">The sequence shown here is derived from an EMBL/GenBank/DDBJ whole genome shotgun (WGS) entry which is preliminary data.</text>
</comment>
<proteinExistence type="predicted"/>
<dbReference type="InterPro" id="IPR017504">
    <property type="entry name" value="CHP03067_Planctomycetes"/>
</dbReference>
<sequence length="146" mass="15954">MAVAMTVCPAARAEEGTDSVMEKLQGVWNVTRGVSQGEDIPKKDLKGTKMKIEDNVIVTYDADENEKYRASFSINSSVQPIAIDMETKTKGMPPMKSLGIVKLSEGNGLKLCYALPGVDRPAKFQSKEGEMTMLFMAKKESATKSK</sequence>
<reference evidence="1 2" key="1">
    <citation type="journal article" date="2013" name="Mar. Genomics">
        <title>Expression of sulfatases in Rhodopirellula baltica and the diversity of sulfatases in the genus Rhodopirellula.</title>
        <authorList>
            <person name="Wegner C.E."/>
            <person name="Richter-Heitmann T."/>
            <person name="Klindworth A."/>
            <person name="Klockow C."/>
            <person name="Richter M."/>
            <person name="Achstetter T."/>
            <person name="Glockner F.O."/>
            <person name="Harder J."/>
        </authorList>
    </citation>
    <scope>NUCLEOTIDE SEQUENCE [LARGE SCALE GENOMIC DNA]</scope>
    <source>
        <strain evidence="1 2">SM41</strain>
    </source>
</reference>
<accession>M5TYZ6</accession>
<dbReference type="NCBIfam" id="TIGR03067">
    <property type="entry name" value="Planc_TIGR03067"/>
    <property type="match status" value="1"/>
</dbReference>
<evidence type="ECO:0000313" key="1">
    <source>
        <dbReference type="EMBL" id="EMI54425.1"/>
    </source>
</evidence>
<dbReference type="AlphaFoldDB" id="M5TYZ6"/>
<evidence type="ECO:0000313" key="2">
    <source>
        <dbReference type="Proteomes" id="UP000011885"/>
    </source>
</evidence>
<dbReference type="Proteomes" id="UP000011885">
    <property type="component" value="Unassembled WGS sequence"/>
</dbReference>
<dbReference type="PATRIC" id="fig|1263870.3.peg.4382"/>
<protein>
    <submittedName>
        <fullName evidence="1">Signal peptide protein</fullName>
    </submittedName>
</protein>
<name>M5TYZ6_9BACT</name>
<keyword evidence="2" id="KW-1185">Reference proteome</keyword>